<gene>
    <name evidence="3" type="ORF">MENT_LOCUS12567</name>
</gene>
<protein>
    <submittedName>
        <fullName evidence="3">Uncharacterized protein</fullName>
    </submittedName>
</protein>
<reference evidence="3 4" key="1">
    <citation type="submission" date="2020-08" db="EMBL/GenBank/DDBJ databases">
        <authorList>
            <person name="Koutsovoulos G."/>
            <person name="Danchin GJ E."/>
        </authorList>
    </citation>
    <scope>NUCLEOTIDE SEQUENCE [LARGE SCALE GENOMIC DNA]</scope>
</reference>
<evidence type="ECO:0000313" key="3">
    <source>
        <dbReference type="EMBL" id="CAD2157280.1"/>
    </source>
</evidence>
<accession>A0A6V7UIV8</accession>
<feature type="chain" id="PRO_5027827635" evidence="2">
    <location>
        <begin position="24"/>
        <end position="99"/>
    </location>
</feature>
<feature type="region of interest" description="Disordered" evidence="1">
    <location>
        <begin position="40"/>
        <end position="99"/>
    </location>
</feature>
<comment type="caution">
    <text evidence="3">The sequence shown here is derived from an EMBL/GenBank/DDBJ whole genome shotgun (WGS) entry which is preliminary data.</text>
</comment>
<keyword evidence="2" id="KW-0732">Signal</keyword>
<evidence type="ECO:0000313" key="4">
    <source>
        <dbReference type="Proteomes" id="UP000580250"/>
    </source>
</evidence>
<proteinExistence type="predicted"/>
<organism evidence="3 4">
    <name type="scientific">Meloidogyne enterolobii</name>
    <name type="common">Root-knot nematode worm</name>
    <name type="synonym">Meloidogyne mayaguensis</name>
    <dbReference type="NCBI Taxonomy" id="390850"/>
    <lineage>
        <taxon>Eukaryota</taxon>
        <taxon>Metazoa</taxon>
        <taxon>Ecdysozoa</taxon>
        <taxon>Nematoda</taxon>
        <taxon>Chromadorea</taxon>
        <taxon>Rhabditida</taxon>
        <taxon>Tylenchina</taxon>
        <taxon>Tylenchomorpha</taxon>
        <taxon>Tylenchoidea</taxon>
        <taxon>Meloidogynidae</taxon>
        <taxon>Meloidogyninae</taxon>
        <taxon>Meloidogyne</taxon>
    </lineage>
</organism>
<evidence type="ECO:0000256" key="2">
    <source>
        <dbReference type="SAM" id="SignalP"/>
    </source>
</evidence>
<dbReference type="Proteomes" id="UP000580250">
    <property type="component" value="Unassembled WGS sequence"/>
</dbReference>
<sequence>MNYPISSLILLIFIQMNFGGSNGDFGNEINNQLYGTTEGGLERGGYERGGFNGGNEFPGGEGFGRGQEEGEGERGRDLMEGLEVKEKENSEETRNFVED</sequence>
<name>A0A6V7UIV8_MELEN</name>
<dbReference type="AlphaFoldDB" id="A0A6V7UIV8"/>
<feature type="compositionally biased region" description="Gly residues" evidence="1">
    <location>
        <begin position="47"/>
        <end position="65"/>
    </location>
</feature>
<evidence type="ECO:0000256" key="1">
    <source>
        <dbReference type="SAM" id="MobiDB-lite"/>
    </source>
</evidence>
<feature type="signal peptide" evidence="2">
    <location>
        <begin position="1"/>
        <end position="23"/>
    </location>
</feature>
<dbReference type="EMBL" id="CAJEWN010000065">
    <property type="protein sequence ID" value="CAD2157280.1"/>
    <property type="molecule type" value="Genomic_DNA"/>
</dbReference>
<feature type="compositionally biased region" description="Basic and acidic residues" evidence="1">
    <location>
        <begin position="66"/>
        <end position="99"/>
    </location>
</feature>